<evidence type="ECO:0000259" key="6">
    <source>
        <dbReference type="Pfam" id="PF04234"/>
    </source>
</evidence>
<reference evidence="9" key="1">
    <citation type="submission" date="2020-05" db="EMBL/GenBank/DDBJ databases">
        <authorList>
            <person name="Chiriac C."/>
            <person name="Salcher M."/>
            <person name="Ghai R."/>
            <person name="Kavagutti S V."/>
        </authorList>
    </citation>
    <scope>NUCLEOTIDE SEQUENCE</scope>
</reference>
<protein>
    <submittedName>
        <fullName evidence="9">Unannotated protein</fullName>
    </submittedName>
</protein>
<feature type="transmembrane region" description="Helical" evidence="5">
    <location>
        <begin position="159"/>
        <end position="176"/>
    </location>
</feature>
<sequence>MNTNKHLRFAVLGISVFLLLVVAVPSSQAHSSVLTSNPSSGAVVSVMPDTVAIEFDEDLIVIGSAKTNVIQITDEAGVRIDDGVATTSGATLTVGIKDLSSEGVVNVAWRVVSSDGHPAEGTYQFSVSAGASTGTSPEVVSPAVTPDKKDNFLVRHREHIYLVLGALIFIGIWAEFDRRRKLLD</sequence>
<dbReference type="GO" id="GO:0006825">
    <property type="term" value="P:copper ion transport"/>
    <property type="evidence" value="ECO:0007669"/>
    <property type="project" value="InterPro"/>
</dbReference>
<dbReference type="EMBL" id="CAFABI010000065">
    <property type="protein sequence ID" value="CAB4828498.1"/>
    <property type="molecule type" value="Genomic_DNA"/>
</dbReference>
<dbReference type="InterPro" id="IPR014756">
    <property type="entry name" value="Ig_E-set"/>
</dbReference>
<evidence type="ECO:0000256" key="5">
    <source>
        <dbReference type="SAM" id="Phobius"/>
    </source>
</evidence>
<evidence type="ECO:0000256" key="2">
    <source>
        <dbReference type="ARBA" id="ARBA00022723"/>
    </source>
</evidence>
<keyword evidence="3" id="KW-0732">Signal</keyword>
<keyword evidence="4" id="KW-0186">Copper</keyword>
<keyword evidence="2" id="KW-0479">Metal-binding</keyword>
<dbReference type="EMBL" id="CAEZZR010000095">
    <property type="protein sequence ID" value="CAB4778701.1"/>
    <property type="molecule type" value="Genomic_DNA"/>
</dbReference>
<keyword evidence="5" id="KW-0812">Transmembrane</keyword>
<dbReference type="GO" id="GO:0042597">
    <property type="term" value="C:periplasmic space"/>
    <property type="evidence" value="ECO:0007669"/>
    <property type="project" value="InterPro"/>
</dbReference>
<dbReference type="AlphaFoldDB" id="A0A6J7A7F0"/>
<dbReference type="EMBL" id="CAEZYB010000063">
    <property type="protein sequence ID" value="CAB4705175.1"/>
    <property type="molecule type" value="Genomic_DNA"/>
</dbReference>
<evidence type="ECO:0000313" key="7">
    <source>
        <dbReference type="EMBL" id="CAB4705175.1"/>
    </source>
</evidence>
<keyword evidence="5" id="KW-0472">Membrane</keyword>
<name>A0A6J7A7F0_9ZZZZ</name>
<dbReference type="PANTHER" id="PTHR34820:SF4">
    <property type="entry name" value="INNER MEMBRANE PROTEIN YEBZ"/>
    <property type="match status" value="1"/>
</dbReference>
<keyword evidence="5" id="KW-1133">Transmembrane helix</keyword>
<evidence type="ECO:0000313" key="14">
    <source>
        <dbReference type="EMBL" id="CAB5075094.1"/>
    </source>
</evidence>
<dbReference type="SUPFAM" id="SSF81296">
    <property type="entry name" value="E set domains"/>
    <property type="match status" value="1"/>
</dbReference>
<evidence type="ECO:0000313" key="11">
    <source>
        <dbReference type="EMBL" id="CAB4928191.1"/>
    </source>
</evidence>
<dbReference type="InterPro" id="IPR014755">
    <property type="entry name" value="Cu-Rt/internalin_Ig-like"/>
</dbReference>
<dbReference type="EMBL" id="CAFAZX010000013">
    <property type="protein sequence ID" value="CAB4841134.1"/>
    <property type="molecule type" value="Genomic_DNA"/>
</dbReference>
<evidence type="ECO:0000256" key="3">
    <source>
        <dbReference type="ARBA" id="ARBA00022729"/>
    </source>
</evidence>
<dbReference type="InterPro" id="IPR032694">
    <property type="entry name" value="CopC/D"/>
</dbReference>
<dbReference type="EMBL" id="CAFBQK010000092">
    <property type="protein sequence ID" value="CAB5052118.1"/>
    <property type="molecule type" value="Genomic_DNA"/>
</dbReference>
<evidence type="ECO:0000313" key="13">
    <source>
        <dbReference type="EMBL" id="CAB5052118.1"/>
    </source>
</evidence>
<dbReference type="EMBL" id="CAFBMY010000103">
    <property type="protein sequence ID" value="CAB4928191.1"/>
    <property type="molecule type" value="Genomic_DNA"/>
</dbReference>
<evidence type="ECO:0000313" key="9">
    <source>
        <dbReference type="EMBL" id="CAB4828498.1"/>
    </source>
</evidence>
<organism evidence="9">
    <name type="scientific">freshwater metagenome</name>
    <dbReference type="NCBI Taxonomy" id="449393"/>
    <lineage>
        <taxon>unclassified sequences</taxon>
        <taxon>metagenomes</taxon>
        <taxon>ecological metagenomes</taxon>
    </lineage>
</organism>
<proteinExistence type="predicted"/>
<dbReference type="GO" id="GO:0046688">
    <property type="term" value="P:response to copper ion"/>
    <property type="evidence" value="ECO:0007669"/>
    <property type="project" value="InterPro"/>
</dbReference>
<evidence type="ECO:0000313" key="10">
    <source>
        <dbReference type="EMBL" id="CAB4841134.1"/>
    </source>
</evidence>
<feature type="domain" description="CopC" evidence="6">
    <location>
        <begin position="30"/>
        <end position="127"/>
    </location>
</feature>
<comment type="subcellular location">
    <subcellularLocation>
        <location evidence="1">Cell envelope</location>
    </subcellularLocation>
</comment>
<dbReference type="EMBL" id="CAFBOJ010000110">
    <property type="protein sequence ID" value="CAB4985049.1"/>
    <property type="molecule type" value="Genomic_DNA"/>
</dbReference>
<dbReference type="Pfam" id="PF04234">
    <property type="entry name" value="CopC"/>
    <property type="match status" value="1"/>
</dbReference>
<dbReference type="InterPro" id="IPR007348">
    <property type="entry name" value="CopC_dom"/>
</dbReference>
<dbReference type="GO" id="GO:0005886">
    <property type="term" value="C:plasma membrane"/>
    <property type="evidence" value="ECO:0007669"/>
    <property type="project" value="TreeGrafter"/>
</dbReference>
<evidence type="ECO:0000313" key="12">
    <source>
        <dbReference type="EMBL" id="CAB4985049.1"/>
    </source>
</evidence>
<accession>A0A6J7A7F0</accession>
<evidence type="ECO:0000256" key="4">
    <source>
        <dbReference type="ARBA" id="ARBA00023008"/>
    </source>
</evidence>
<gene>
    <name evidence="7" type="ORF">UFOPK2646_00671</name>
    <name evidence="8" type="ORF">UFOPK2907_01008</name>
    <name evidence="9" type="ORF">UFOPK3197_00691</name>
    <name evidence="10" type="ORF">UFOPK3241_00387</name>
    <name evidence="11" type="ORF">UFOPK3707_00706</name>
    <name evidence="12" type="ORF">UFOPK3937_00960</name>
    <name evidence="13" type="ORF">UFOPK4265_00786</name>
    <name evidence="14" type="ORF">UFOPK4401_00708</name>
</gene>
<evidence type="ECO:0000313" key="8">
    <source>
        <dbReference type="EMBL" id="CAB4778701.1"/>
    </source>
</evidence>
<evidence type="ECO:0000256" key="1">
    <source>
        <dbReference type="ARBA" id="ARBA00004196"/>
    </source>
</evidence>
<dbReference type="GO" id="GO:0005507">
    <property type="term" value="F:copper ion binding"/>
    <property type="evidence" value="ECO:0007669"/>
    <property type="project" value="InterPro"/>
</dbReference>
<dbReference type="EMBL" id="CAFBRB010000065">
    <property type="protein sequence ID" value="CAB5075094.1"/>
    <property type="molecule type" value="Genomic_DNA"/>
</dbReference>
<dbReference type="PANTHER" id="PTHR34820">
    <property type="entry name" value="INNER MEMBRANE PROTEIN YEBZ"/>
    <property type="match status" value="1"/>
</dbReference>
<dbReference type="GO" id="GO:0030313">
    <property type="term" value="C:cell envelope"/>
    <property type="evidence" value="ECO:0007669"/>
    <property type="project" value="UniProtKB-SubCell"/>
</dbReference>
<dbReference type="Gene3D" id="2.60.40.1220">
    <property type="match status" value="1"/>
</dbReference>